<evidence type="ECO:0000256" key="1">
    <source>
        <dbReference type="ARBA" id="ARBA00007957"/>
    </source>
</evidence>
<dbReference type="InterPro" id="IPR036390">
    <property type="entry name" value="WH_DNA-bd_sf"/>
</dbReference>
<dbReference type="Pfam" id="PF01475">
    <property type="entry name" value="FUR"/>
    <property type="match status" value="1"/>
</dbReference>
<evidence type="ECO:0000313" key="9">
    <source>
        <dbReference type="EMBL" id="RXI45733.1"/>
    </source>
</evidence>
<dbReference type="PANTHER" id="PTHR33202">
    <property type="entry name" value="ZINC UPTAKE REGULATION PROTEIN"/>
    <property type="match status" value="1"/>
</dbReference>
<comment type="cofactor">
    <cofactor evidence="7">
        <name>Zn(2+)</name>
        <dbReference type="ChEBI" id="CHEBI:29105"/>
    </cofactor>
    <text evidence="7">Binds 1 zinc ion per subunit.</text>
</comment>
<dbReference type="Gene3D" id="3.30.1490.190">
    <property type="match status" value="1"/>
</dbReference>
<dbReference type="PANTHER" id="PTHR33202:SF8">
    <property type="entry name" value="PEROXIDE-RESPONSIVE REPRESSOR PERR"/>
    <property type="match status" value="1"/>
</dbReference>
<dbReference type="Proteomes" id="UP001321763">
    <property type="component" value="Chromosome"/>
</dbReference>
<dbReference type="GO" id="GO:0003700">
    <property type="term" value="F:DNA-binding transcription factor activity"/>
    <property type="evidence" value="ECO:0007669"/>
    <property type="project" value="InterPro"/>
</dbReference>
<reference evidence="9 10" key="1">
    <citation type="submission" date="2018-06" db="EMBL/GenBank/DDBJ databases">
        <title>Genome conservation of Clostridium tetani.</title>
        <authorList>
            <person name="Bruggemann H."/>
            <person name="Popoff M.R."/>
        </authorList>
    </citation>
    <scope>NUCLEOTIDE SEQUENCE [LARGE SCALE GENOMIC DNA]</scope>
    <source>
        <strain evidence="9 10">2017.061</strain>
    </source>
</reference>
<dbReference type="CDD" id="cd07153">
    <property type="entry name" value="Fur_like"/>
    <property type="match status" value="1"/>
</dbReference>
<evidence type="ECO:0000256" key="7">
    <source>
        <dbReference type="PIRSR" id="PIRSR602481-1"/>
    </source>
</evidence>
<evidence type="ECO:0000256" key="5">
    <source>
        <dbReference type="ARBA" id="ARBA00023125"/>
    </source>
</evidence>
<evidence type="ECO:0000313" key="10">
    <source>
        <dbReference type="Proteomes" id="UP000290921"/>
    </source>
</evidence>
<sequence length="137" mass="16091">MNIEKFLKENKLRVTKGRRNILYILSDNKDAITAEYIHHKLIEKNINIDLSTVYRNLELFNKEGIIDKFDVGDGKYNYLINPDKHKHILECAICHKEIEIDCPIKQLEQIIKSRTGFTIEEELDIKIKGLCEECSEK</sequence>
<evidence type="ECO:0000256" key="4">
    <source>
        <dbReference type="ARBA" id="ARBA00023015"/>
    </source>
</evidence>
<keyword evidence="4" id="KW-0805">Transcription regulation</keyword>
<name>A0A4V1LEF7_CLOTA</name>
<organism evidence="9 10">
    <name type="scientific">Clostridium tetani</name>
    <dbReference type="NCBI Taxonomy" id="1513"/>
    <lineage>
        <taxon>Bacteria</taxon>
        <taxon>Bacillati</taxon>
        <taxon>Bacillota</taxon>
        <taxon>Clostridia</taxon>
        <taxon>Eubacteriales</taxon>
        <taxon>Clostridiaceae</taxon>
        <taxon>Clostridium</taxon>
    </lineage>
</organism>
<accession>A0A4V1LEF7</accession>
<dbReference type="EMBL" id="QMAP01000012">
    <property type="protein sequence ID" value="RXI45733.1"/>
    <property type="molecule type" value="Genomic_DNA"/>
</dbReference>
<evidence type="ECO:0000256" key="6">
    <source>
        <dbReference type="ARBA" id="ARBA00023163"/>
    </source>
</evidence>
<dbReference type="GO" id="GO:0008270">
    <property type="term" value="F:zinc ion binding"/>
    <property type="evidence" value="ECO:0007669"/>
    <property type="project" value="TreeGrafter"/>
</dbReference>
<dbReference type="InterPro" id="IPR043135">
    <property type="entry name" value="Fur_C"/>
</dbReference>
<comment type="similarity">
    <text evidence="1">Belongs to the Fur family.</text>
</comment>
<keyword evidence="6" id="KW-0804">Transcription</keyword>
<gene>
    <name evidence="9" type="ORF">DP130_11815</name>
    <name evidence="8" type="ORF">K234311028_03540</name>
</gene>
<keyword evidence="3 7" id="KW-0862">Zinc</keyword>
<evidence type="ECO:0000313" key="8">
    <source>
        <dbReference type="EMBL" id="BDR80108.1"/>
    </source>
</evidence>
<dbReference type="GO" id="GO:0045892">
    <property type="term" value="P:negative regulation of DNA-templated transcription"/>
    <property type="evidence" value="ECO:0007669"/>
    <property type="project" value="TreeGrafter"/>
</dbReference>
<evidence type="ECO:0000313" key="11">
    <source>
        <dbReference type="Proteomes" id="UP001321763"/>
    </source>
</evidence>
<dbReference type="Proteomes" id="UP000290921">
    <property type="component" value="Unassembled WGS sequence"/>
</dbReference>
<feature type="binding site" evidence="7">
    <location>
        <position position="94"/>
    </location>
    <ligand>
        <name>Zn(2+)</name>
        <dbReference type="ChEBI" id="CHEBI:29105"/>
    </ligand>
</feature>
<keyword evidence="5" id="KW-0238">DNA-binding</keyword>
<keyword evidence="2" id="KW-0678">Repressor</keyword>
<dbReference type="GO" id="GO:0000976">
    <property type="term" value="F:transcription cis-regulatory region binding"/>
    <property type="evidence" value="ECO:0007669"/>
    <property type="project" value="TreeGrafter"/>
</dbReference>
<feature type="binding site" evidence="7">
    <location>
        <position position="131"/>
    </location>
    <ligand>
        <name>Zn(2+)</name>
        <dbReference type="ChEBI" id="CHEBI:29105"/>
    </ligand>
</feature>
<dbReference type="Gene3D" id="1.10.10.10">
    <property type="entry name" value="Winged helix-like DNA-binding domain superfamily/Winged helix DNA-binding domain"/>
    <property type="match status" value="1"/>
</dbReference>
<dbReference type="InterPro" id="IPR002481">
    <property type="entry name" value="FUR"/>
</dbReference>
<dbReference type="InterPro" id="IPR036388">
    <property type="entry name" value="WH-like_DNA-bd_sf"/>
</dbReference>
<dbReference type="GeneID" id="24254688"/>
<dbReference type="GO" id="GO:1900376">
    <property type="term" value="P:regulation of secondary metabolite biosynthetic process"/>
    <property type="evidence" value="ECO:0007669"/>
    <property type="project" value="TreeGrafter"/>
</dbReference>
<dbReference type="AlphaFoldDB" id="A0A4V1LEF7"/>
<feature type="binding site" evidence="7">
    <location>
        <position position="91"/>
    </location>
    <ligand>
        <name>Zn(2+)</name>
        <dbReference type="ChEBI" id="CHEBI:29105"/>
    </ligand>
</feature>
<proteinExistence type="inferred from homology"/>
<evidence type="ECO:0000256" key="2">
    <source>
        <dbReference type="ARBA" id="ARBA00022491"/>
    </source>
</evidence>
<dbReference type="SUPFAM" id="SSF46785">
    <property type="entry name" value="Winged helix' DNA-binding domain"/>
    <property type="match status" value="1"/>
</dbReference>
<protein>
    <submittedName>
        <fullName evidence="9">Transcriptional repressor</fullName>
    </submittedName>
</protein>
<keyword evidence="7" id="KW-0479">Metal-binding</keyword>
<reference evidence="8 11" key="2">
    <citation type="submission" date="2022-09" db="EMBL/GenBank/DDBJ databases">
        <title>complete genome sequences of Clostridium tetani str. KHSU-234311-028 isolated from soil.</title>
        <authorList>
            <person name="Sekizuka T."/>
            <person name="Shitada C."/>
            <person name="Takahashi M."/>
            <person name="Kuroda M."/>
        </authorList>
    </citation>
    <scope>NUCLEOTIDE SEQUENCE [LARGE SCALE GENOMIC DNA]</scope>
    <source>
        <strain evidence="8 11">KHSU-234311-028</strain>
    </source>
</reference>
<dbReference type="OMA" id="PMEKFIP"/>
<feature type="binding site" evidence="7">
    <location>
        <position position="134"/>
    </location>
    <ligand>
        <name>Zn(2+)</name>
        <dbReference type="ChEBI" id="CHEBI:29105"/>
    </ligand>
</feature>
<evidence type="ECO:0000256" key="3">
    <source>
        <dbReference type="ARBA" id="ARBA00022833"/>
    </source>
</evidence>
<dbReference type="EMBL" id="AP026818">
    <property type="protein sequence ID" value="BDR80108.1"/>
    <property type="molecule type" value="Genomic_DNA"/>
</dbReference>
<dbReference type="RefSeq" id="WP_011098815.1">
    <property type="nucleotide sequence ID" value="NZ_AP026804.1"/>
</dbReference>